<dbReference type="EMBL" id="JBAHYK010004601">
    <property type="protein sequence ID" value="KAL0562753.1"/>
    <property type="molecule type" value="Genomic_DNA"/>
</dbReference>
<comment type="caution">
    <text evidence="2">The sequence shown here is derived from an EMBL/GenBank/DDBJ whole genome shotgun (WGS) entry which is preliminary data.</text>
</comment>
<evidence type="ECO:0000256" key="1">
    <source>
        <dbReference type="SAM" id="MobiDB-lite"/>
    </source>
</evidence>
<gene>
    <name evidence="2" type="ORF">V5O48_019326</name>
</gene>
<sequence length="137" mass="14901">SSPSSARLLPAEDQTDNGGDGDQYEDHHEDDEEADFYASQAQLLDHRSVSPGASVALTQSDVLNTPGRYDSFGSMFGIPPVVHEDNTRELAETAQTRLLSLQRERSQHASVHSGDTLDGHGTSNEGSDLVEVPHWIM</sequence>
<evidence type="ECO:0000313" key="2">
    <source>
        <dbReference type="EMBL" id="KAL0562753.1"/>
    </source>
</evidence>
<organism evidence="2 3">
    <name type="scientific">Marasmius crinis-equi</name>
    <dbReference type="NCBI Taxonomy" id="585013"/>
    <lineage>
        <taxon>Eukaryota</taxon>
        <taxon>Fungi</taxon>
        <taxon>Dikarya</taxon>
        <taxon>Basidiomycota</taxon>
        <taxon>Agaricomycotina</taxon>
        <taxon>Agaricomycetes</taxon>
        <taxon>Agaricomycetidae</taxon>
        <taxon>Agaricales</taxon>
        <taxon>Marasmiineae</taxon>
        <taxon>Marasmiaceae</taxon>
        <taxon>Marasmius</taxon>
    </lineage>
</organism>
<reference evidence="2 3" key="1">
    <citation type="submission" date="2024-02" db="EMBL/GenBank/DDBJ databases">
        <title>A draft genome for the cacao thread blight pathogen Marasmius crinis-equi.</title>
        <authorList>
            <person name="Cohen S.P."/>
            <person name="Baruah I.K."/>
            <person name="Amoako-Attah I."/>
            <person name="Bukari Y."/>
            <person name="Meinhardt L.W."/>
            <person name="Bailey B.A."/>
        </authorList>
    </citation>
    <scope>NUCLEOTIDE SEQUENCE [LARGE SCALE GENOMIC DNA]</scope>
    <source>
        <strain evidence="2 3">GH-76</strain>
    </source>
</reference>
<feature type="non-terminal residue" evidence="2">
    <location>
        <position position="137"/>
    </location>
</feature>
<feature type="region of interest" description="Disordered" evidence="1">
    <location>
        <begin position="99"/>
        <end position="137"/>
    </location>
</feature>
<protein>
    <submittedName>
        <fullName evidence="2">Uncharacterized protein</fullName>
    </submittedName>
</protein>
<proteinExistence type="predicted"/>
<evidence type="ECO:0000313" key="3">
    <source>
        <dbReference type="Proteomes" id="UP001465976"/>
    </source>
</evidence>
<dbReference type="Proteomes" id="UP001465976">
    <property type="component" value="Unassembled WGS sequence"/>
</dbReference>
<feature type="non-terminal residue" evidence="2">
    <location>
        <position position="1"/>
    </location>
</feature>
<feature type="region of interest" description="Disordered" evidence="1">
    <location>
        <begin position="1"/>
        <end position="32"/>
    </location>
</feature>
<name>A0ABR3EIQ4_9AGAR</name>
<accession>A0ABR3EIQ4</accession>
<keyword evidence="3" id="KW-1185">Reference proteome</keyword>